<dbReference type="InterPro" id="IPR017441">
    <property type="entry name" value="Protein_kinase_ATP_BS"/>
</dbReference>
<keyword evidence="6 7" id="KW-0067">ATP-binding</keyword>
<evidence type="ECO:0000256" key="9">
    <source>
        <dbReference type="SAM" id="Phobius"/>
    </source>
</evidence>
<keyword evidence="4 7" id="KW-0547">Nucleotide-binding</keyword>
<feature type="region of interest" description="Disordered" evidence="8">
    <location>
        <begin position="516"/>
        <end position="539"/>
    </location>
</feature>
<dbReference type="FunFam" id="1.10.510.10:FF:000021">
    <property type="entry name" value="Serine/threonine protein kinase"/>
    <property type="match status" value="1"/>
</dbReference>
<dbReference type="GO" id="GO:0004674">
    <property type="term" value="F:protein serine/threonine kinase activity"/>
    <property type="evidence" value="ECO:0007669"/>
    <property type="project" value="UniProtKB-KW"/>
</dbReference>
<keyword evidence="2" id="KW-0723">Serine/threonine-protein kinase</keyword>
<keyword evidence="9" id="KW-1133">Transmembrane helix</keyword>
<dbReference type="Gene3D" id="1.10.510.10">
    <property type="entry name" value="Transferase(Phosphotransferase) domain 1"/>
    <property type="match status" value="1"/>
</dbReference>
<protein>
    <recommendedName>
        <fullName evidence="1">non-specific serine/threonine protein kinase</fullName>
        <ecNumber evidence="1">2.7.11.1</ecNumber>
    </recommendedName>
</protein>
<dbReference type="SMART" id="SM00220">
    <property type="entry name" value="S_TKc"/>
    <property type="match status" value="1"/>
</dbReference>
<evidence type="ECO:0000256" key="8">
    <source>
        <dbReference type="SAM" id="MobiDB-lite"/>
    </source>
</evidence>
<keyword evidence="3" id="KW-0808">Transferase</keyword>
<dbReference type="InterPro" id="IPR011009">
    <property type="entry name" value="Kinase-like_dom_sf"/>
</dbReference>
<dbReference type="AlphaFoldDB" id="A0A5A5TDV7"/>
<accession>A0A5A5TDV7</accession>
<dbReference type="OrthoDB" id="9814968at2"/>
<feature type="compositionally biased region" description="Basic and acidic residues" evidence="8">
    <location>
        <begin position="367"/>
        <end position="381"/>
    </location>
</feature>
<dbReference type="EC" id="2.7.11.1" evidence="1"/>
<dbReference type="InterPro" id="IPR000719">
    <property type="entry name" value="Prot_kinase_dom"/>
</dbReference>
<feature type="region of interest" description="Disordered" evidence="8">
    <location>
        <begin position="362"/>
        <end position="381"/>
    </location>
</feature>
<evidence type="ECO:0000259" key="10">
    <source>
        <dbReference type="PROSITE" id="PS50011"/>
    </source>
</evidence>
<organism evidence="11 12">
    <name type="scientific">Dictyobacter arantiisoli</name>
    <dbReference type="NCBI Taxonomy" id="2014874"/>
    <lineage>
        <taxon>Bacteria</taxon>
        <taxon>Bacillati</taxon>
        <taxon>Chloroflexota</taxon>
        <taxon>Ktedonobacteria</taxon>
        <taxon>Ktedonobacterales</taxon>
        <taxon>Dictyobacteraceae</taxon>
        <taxon>Dictyobacter</taxon>
    </lineage>
</organism>
<feature type="transmembrane region" description="Helical" evidence="9">
    <location>
        <begin position="462"/>
        <end position="487"/>
    </location>
</feature>
<dbReference type="PANTHER" id="PTHR43289:SF6">
    <property type="entry name" value="SERINE_THREONINE-PROTEIN KINASE NEKL-3"/>
    <property type="match status" value="1"/>
</dbReference>
<keyword evidence="12" id="KW-1185">Reference proteome</keyword>
<evidence type="ECO:0000256" key="5">
    <source>
        <dbReference type="ARBA" id="ARBA00022777"/>
    </source>
</evidence>
<dbReference type="PROSITE" id="PS00108">
    <property type="entry name" value="PROTEIN_KINASE_ST"/>
    <property type="match status" value="1"/>
</dbReference>
<dbReference type="InterPro" id="IPR008271">
    <property type="entry name" value="Ser/Thr_kinase_AS"/>
</dbReference>
<dbReference type="CDD" id="cd14014">
    <property type="entry name" value="STKc_PknB_like"/>
    <property type="match status" value="1"/>
</dbReference>
<dbReference type="Gene3D" id="2.60.120.560">
    <property type="entry name" value="Exo-inulinase, domain 1"/>
    <property type="match status" value="1"/>
</dbReference>
<keyword evidence="9" id="KW-0472">Membrane</keyword>
<dbReference type="SUPFAM" id="SSF56112">
    <property type="entry name" value="Protein kinase-like (PK-like)"/>
    <property type="match status" value="1"/>
</dbReference>
<evidence type="ECO:0000313" key="11">
    <source>
        <dbReference type="EMBL" id="GCF09497.1"/>
    </source>
</evidence>
<dbReference type="Gene3D" id="3.30.200.20">
    <property type="entry name" value="Phosphorylase Kinase, domain 1"/>
    <property type="match status" value="1"/>
</dbReference>
<evidence type="ECO:0000256" key="7">
    <source>
        <dbReference type="PROSITE-ProRule" id="PRU10141"/>
    </source>
</evidence>
<evidence type="ECO:0000256" key="2">
    <source>
        <dbReference type="ARBA" id="ARBA00022527"/>
    </source>
</evidence>
<dbReference type="EMBL" id="BIXY01000044">
    <property type="protein sequence ID" value="GCF09497.1"/>
    <property type="molecule type" value="Genomic_DNA"/>
</dbReference>
<dbReference type="PANTHER" id="PTHR43289">
    <property type="entry name" value="MITOGEN-ACTIVATED PROTEIN KINASE KINASE KINASE 20-RELATED"/>
    <property type="match status" value="1"/>
</dbReference>
<keyword evidence="5" id="KW-0418">Kinase</keyword>
<dbReference type="PROSITE" id="PS00107">
    <property type="entry name" value="PROTEIN_KINASE_ATP"/>
    <property type="match status" value="1"/>
</dbReference>
<evidence type="ECO:0000256" key="6">
    <source>
        <dbReference type="ARBA" id="ARBA00022840"/>
    </source>
</evidence>
<comment type="caution">
    <text evidence="11">The sequence shown here is derived from an EMBL/GenBank/DDBJ whole genome shotgun (WGS) entry which is preliminary data.</text>
</comment>
<reference evidence="11 12" key="1">
    <citation type="submission" date="2019-01" db="EMBL/GenBank/DDBJ databases">
        <title>Draft genome sequence of Dictyobacter sp. Uno17.</title>
        <authorList>
            <person name="Wang C.M."/>
            <person name="Zheng Y."/>
            <person name="Sakai Y."/>
            <person name="Abe K."/>
            <person name="Yokota A."/>
            <person name="Yabe S."/>
        </authorList>
    </citation>
    <scope>NUCLEOTIDE SEQUENCE [LARGE SCALE GENOMIC DNA]</scope>
    <source>
        <strain evidence="11 12">Uno17</strain>
    </source>
</reference>
<evidence type="ECO:0000313" key="12">
    <source>
        <dbReference type="Proteomes" id="UP000322530"/>
    </source>
</evidence>
<dbReference type="Proteomes" id="UP000322530">
    <property type="component" value="Unassembled WGS sequence"/>
</dbReference>
<dbReference type="GO" id="GO:0005524">
    <property type="term" value="F:ATP binding"/>
    <property type="evidence" value="ECO:0007669"/>
    <property type="project" value="UniProtKB-UniRule"/>
</dbReference>
<dbReference type="PROSITE" id="PS50011">
    <property type="entry name" value="PROTEIN_KINASE_DOM"/>
    <property type="match status" value="1"/>
</dbReference>
<sequence>MVTDSNELLGQTLGTCTLQRLLGRGGMGAVYLARQSRPRRIVAVKVLLPGMVLEQRSRAEFLARFRREADAIAALDHVNIMPVYEYGEQGDLAYLVMPYVTGGTLRDVLEKRGILSLEEVVPIIEQAAAGLDSAHTQSIVHRDLKPGNILFHADGRILLADFGLAKVLKDVTDQENSQGHLTSIGTIVGTPEYLSPEQGTGDAIDYRTDVYSLGVVLYQMLAGRVPFTGTSPVAVAIKHTLEQAPPLTRFNPQVPKNVEAVVMKAMAKSPHDRFDSAGIFAQALRQAVAETLGDSFPSVLPSSSGEHFTPVYPLTQEKITEGQPERQTEEDEMPTEAMKHPLDKKKDVANQIPSMSTMLMEEDEDVDSHSKKTEVAPRLSERTQNRLQALPTVITDQGRNNTTFVDNIDPVAMPENAGLQKARRTESSAQWNTDNPVQQPQILLSQPQNYQRSITTPKKSRTMLIVGALLAVVVILGGGLGLVTHIFNLSSNTNQTGIPLISGHATSTAINTKATLTTPGTTAGKTNPAYPLPSSKSPGPGDGTLGALIYGTNYPGMCDPKKGTWTNINIQATCGPTQLRLTNPTSDDAGVILTQLPNGQTLPANYAIQVQVKLNTPDSQLGIYYHRSSDANYSFMVGNGAWTSNYSKSTQGSLADVPIHGTNLNGLVTIDVLVSGNKFIYYINGVREGDSSSGYPGTDTGGNIGLTVGQGSDVSFQNLAIYNYTA</sequence>
<name>A0A5A5TDV7_9CHLR</name>
<feature type="domain" description="Protein kinase" evidence="10">
    <location>
        <begin position="16"/>
        <end position="285"/>
    </location>
</feature>
<keyword evidence="9" id="KW-0812">Transmembrane</keyword>
<proteinExistence type="predicted"/>
<gene>
    <name evidence="11" type="ORF">KDI_30610</name>
</gene>
<feature type="compositionally biased region" description="Low complexity" evidence="8">
    <location>
        <begin position="516"/>
        <end position="528"/>
    </location>
</feature>
<evidence type="ECO:0000256" key="3">
    <source>
        <dbReference type="ARBA" id="ARBA00022679"/>
    </source>
</evidence>
<dbReference type="Pfam" id="PF00069">
    <property type="entry name" value="Pkinase"/>
    <property type="match status" value="1"/>
</dbReference>
<feature type="binding site" evidence="7">
    <location>
        <position position="45"/>
    </location>
    <ligand>
        <name>ATP</name>
        <dbReference type="ChEBI" id="CHEBI:30616"/>
    </ligand>
</feature>
<feature type="region of interest" description="Disordered" evidence="8">
    <location>
        <begin position="320"/>
        <end position="339"/>
    </location>
</feature>
<dbReference type="RefSeq" id="WP_149402437.1">
    <property type="nucleotide sequence ID" value="NZ_BIXY01000044.1"/>
</dbReference>
<evidence type="ECO:0000256" key="4">
    <source>
        <dbReference type="ARBA" id="ARBA00022741"/>
    </source>
</evidence>
<evidence type="ECO:0000256" key="1">
    <source>
        <dbReference type="ARBA" id="ARBA00012513"/>
    </source>
</evidence>